<dbReference type="EMBL" id="JAUJYN010000002">
    <property type="protein sequence ID" value="KAK1278825.1"/>
    <property type="molecule type" value="Genomic_DNA"/>
</dbReference>
<protein>
    <submittedName>
        <fullName evidence="2">Uncharacterized protein</fullName>
    </submittedName>
</protein>
<reference evidence="2" key="1">
    <citation type="journal article" date="2023" name="Nat. Commun.">
        <title>Diploid and tetraploid genomes of Acorus and the evolution of monocots.</title>
        <authorList>
            <person name="Ma L."/>
            <person name="Liu K.W."/>
            <person name="Li Z."/>
            <person name="Hsiao Y.Y."/>
            <person name="Qi Y."/>
            <person name="Fu T."/>
            <person name="Tang G.D."/>
            <person name="Zhang D."/>
            <person name="Sun W.H."/>
            <person name="Liu D.K."/>
            <person name="Li Y."/>
            <person name="Chen G.Z."/>
            <person name="Liu X.D."/>
            <person name="Liao X.Y."/>
            <person name="Jiang Y.T."/>
            <person name="Yu X."/>
            <person name="Hao Y."/>
            <person name="Huang J."/>
            <person name="Zhao X.W."/>
            <person name="Ke S."/>
            <person name="Chen Y.Y."/>
            <person name="Wu W.L."/>
            <person name="Hsu J.L."/>
            <person name="Lin Y.F."/>
            <person name="Huang M.D."/>
            <person name="Li C.Y."/>
            <person name="Huang L."/>
            <person name="Wang Z.W."/>
            <person name="Zhao X."/>
            <person name="Zhong W.Y."/>
            <person name="Peng D.H."/>
            <person name="Ahmad S."/>
            <person name="Lan S."/>
            <person name="Zhang J.S."/>
            <person name="Tsai W.C."/>
            <person name="Van de Peer Y."/>
            <person name="Liu Z.J."/>
        </authorList>
    </citation>
    <scope>NUCLEOTIDE SEQUENCE</scope>
    <source>
        <strain evidence="2">SCP</strain>
    </source>
</reference>
<sequence>MMINKGSEDQEHFEYKTPIMHNGILRVKGSGNLIFSQVPYVILIFNGRFPTFQEMEFIERLMKEVYPQLLGESVKKRKPNLANFGEGLRARSSLRPSGLSEFDEEDDCSGGSSGRRWRRRLSMAAVRWASLLRISLLLLLLAAIATACFTLPVEKVFAMPPIVIHQSVFIHRRTLLDGFLVAHESLMREMSGA</sequence>
<organism evidence="2 3">
    <name type="scientific">Acorus gramineus</name>
    <name type="common">Dwarf sweet flag</name>
    <dbReference type="NCBI Taxonomy" id="55184"/>
    <lineage>
        <taxon>Eukaryota</taxon>
        <taxon>Viridiplantae</taxon>
        <taxon>Streptophyta</taxon>
        <taxon>Embryophyta</taxon>
        <taxon>Tracheophyta</taxon>
        <taxon>Spermatophyta</taxon>
        <taxon>Magnoliopsida</taxon>
        <taxon>Liliopsida</taxon>
        <taxon>Acoraceae</taxon>
        <taxon>Acorus</taxon>
    </lineage>
</organism>
<dbReference type="Proteomes" id="UP001179952">
    <property type="component" value="Unassembled WGS sequence"/>
</dbReference>
<evidence type="ECO:0000313" key="3">
    <source>
        <dbReference type="Proteomes" id="UP001179952"/>
    </source>
</evidence>
<reference evidence="2" key="2">
    <citation type="submission" date="2023-06" db="EMBL/GenBank/DDBJ databases">
        <authorList>
            <person name="Ma L."/>
            <person name="Liu K.-W."/>
            <person name="Li Z."/>
            <person name="Hsiao Y.-Y."/>
            <person name="Qi Y."/>
            <person name="Fu T."/>
            <person name="Tang G."/>
            <person name="Zhang D."/>
            <person name="Sun W.-H."/>
            <person name="Liu D.-K."/>
            <person name="Li Y."/>
            <person name="Chen G.-Z."/>
            <person name="Liu X.-D."/>
            <person name="Liao X.-Y."/>
            <person name="Jiang Y.-T."/>
            <person name="Yu X."/>
            <person name="Hao Y."/>
            <person name="Huang J."/>
            <person name="Zhao X.-W."/>
            <person name="Ke S."/>
            <person name="Chen Y.-Y."/>
            <person name="Wu W.-L."/>
            <person name="Hsu J.-L."/>
            <person name="Lin Y.-F."/>
            <person name="Huang M.-D."/>
            <person name="Li C.-Y."/>
            <person name="Huang L."/>
            <person name="Wang Z.-W."/>
            <person name="Zhao X."/>
            <person name="Zhong W.-Y."/>
            <person name="Peng D.-H."/>
            <person name="Ahmad S."/>
            <person name="Lan S."/>
            <person name="Zhang J.-S."/>
            <person name="Tsai W.-C."/>
            <person name="Van De Peer Y."/>
            <person name="Liu Z.-J."/>
        </authorList>
    </citation>
    <scope>NUCLEOTIDE SEQUENCE</scope>
    <source>
        <strain evidence="2">SCP</strain>
        <tissue evidence="2">Leaves</tissue>
    </source>
</reference>
<name>A0AAV9BQL7_ACOGR</name>
<keyword evidence="1" id="KW-0812">Transmembrane</keyword>
<comment type="caution">
    <text evidence="2">The sequence shown here is derived from an EMBL/GenBank/DDBJ whole genome shotgun (WGS) entry which is preliminary data.</text>
</comment>
<feature type="transmembrane region" description="Helical" evidence="1">
    <location>
        <begin position="125"/>
        <end position="153"/>
    </location>
</feature>
<accession>A0AAV9BQL7</accession>
<dbReference type="AlphaFoldDB" id="A0AAV9BQL7"/>
<keyword evidence="1" id="KW-1133">Transmembrane helix</keyword>
<proteinExistence type="predicted"/>
<gene>
    <name evidence="2" type="ORF">QJS04_geneDACA003406</name>
</gene>
<evidence type="ECO:0000256" key="1">
    <source>
        <dbReference type="SAM" id="Phobius"/>
    </source>
</evidence>
<keyword evidence="3" id="KW-1185">Reference proteome</keyword>
<keyword evidence="1" id="KW-0472">Membrane</keyword>
<evidence type="ECO:0000313" key="2">
    <source>
        <dbReference type="EMBL" id="KAK1278825.1"/>
    </source>
</evidence>